<dbReference type="Pfam" id="PF11001">
    <property type="entry name" value="AFUB_07903_YDR124W_hel"/>
    <property type="match status" value="1"/>
</dbReference>
<dbReference type="AlphaFoldDB" id="A0A9W9P0S4"/>
<evidence type="ECO:0000259" key="2">
    <source>
        <dbReference type="Pfam" id="PF11001"/>
    </source>
</evidence>
<protein>
    <recommendedName>
        <fullName evidence="2">Subtelomeric hrmA-associated cluster protein AFUB-079030/YDR124W-like helical bundle domain-containing protein</fullName>
    </recommendedName>
</protein>
<sequence length="372" mass="41740">MSAQNQQNSPDELEYPHFALIYIDRQGNLRHESSQSIANSRETILSPLVTGEFLRAVQRSSGTVPSHSQLDAGVLPSFHQATSGQIPTQIANASSSLERIASEGQTEPPMARRPSIQPTMWPAPQGSGAWSRWSGQTPNPQPQERPWGSKPSMRSNQKAFISVRDKEFLGRYYEKIFLNLQQTNCRVLAKAYVKLVEPRKQVNYPYNGRKIVAGKTQQLDPDETKPPWWPTGVSHREPDHLPRAVHILWKLRTSHGITARKLKAADQPIRRQILPVERLAILDEVYQVREEEEKFLDGVTAMVSISRSNLPDAAEALVNRGEQKQKPATIDESPKPEPEPQPQPQPEPKTKTIPIHGGSSRANPPTTDIRGR</sequence>
<reference evidence="3" key="2">
    <citation type="journal article" date="2023" name="IMA Fungus">
        <title>Comparative genomic study of the Penicillium genus elucidates a diverse pangenome and 15 lateral gene transfer events.</title>
        <authorList>
            <person name="Petersen C."/>
            <person name="Sorensen T."/>
            <person name="Nielsen M.R."/>
            <person name="Sondergaard T.E."/>
            <person name="Sorensen J.L."/>
            <person name="Fitzpatrick D.A."/>
            <person name="Frisvad J.C."/>
            <person name="Nielsen K.L."/>
        </authorList>
    </citation>
    <scope>NUCLEOTIDE SEQUENCE</scope>
    <source>
        <strain evidence="3">IBT 23319</strain>
    </source>
</reference>
<dbReference type="OrthoDB" id="5338458at2759"/>
<dbReference type="EMBL" id="JAPQKT010000005">
    <property type="protein sequence ID" value="KAJ5231883.1"/>
    <property type="molecule type" value="Genomic_DNA"/>
</dbReference>
<name>A0A9W9P0S4_PENCI</name>
<dbReference type="RefSeq" id="XP_056500627.1">
    <property type="nucleotide sequence ID" value="XM_056645389.1"/>
</dbReference>
<dbReference type="InterPro" id="IPR021264">
    <property type="entry name" value="AFUB_079030/YDR124W-like"/>
</dbReference>
<dbReference type="GeneID" id="81384556"/>
<dbReference type="Proteomes" id="UP001147733">
    <property type="component" value="Unassembled WGS sequence"/>
</dbReference>
<keyword evidence="4" id="KW-1185">Reference proteome</keyword>
<organism evidence="3 4">
    <name type="scientific">Penicillium citrinum</name>
    <dbReference type="NCBI Taxonomy" id="5077"/>
    <lineage>
        <taxon>Eukaryota</taxon>
        <taxon>Fungi</taxon>
        <taxon>Dikarya</taxon>
        <taxon>Ascomycota</taxon>
        <taxon>Pezizomycotina</taxon>
        <taxon>Eurotiomycetes</taxon>
        <taxon>Eurotiomycetidae</taxon>
        <taxon>Eurotiales</taxon>
        <taxon>Aspergillaceae</taxon>
        <taxon>Penicillium</taxon>
    </lineage>
</organism>
<accession>A0A9W9P0S4</accession>
<proteinExistence type="predicted"/>
<evidence type="ECO:0000313" key="3">
    <source>
        <dbReference type="EMBL" id="KAJ5231883.1"/>
    </source>
</evidence>
<feature type="domain" description="Subtelomeric hrmA-associated cluster protein AFUB-079030/YDR124W-like helical bundle" evidence="2">
    <location>
        <begin position="163"/>
        <end position="290"/>
    </location>
</feature>
<evidence type="ECO:0000256" key="1">
    <source>
        <dbReference type="SAM" id="MobiDB-lite"/>
    </source>
</evidence>
<dbReference type="PANTHER" id="PTHR36102">
    <property type="entry name" value="CHROMOSOME 10, WHOLE GENOME SHOTGUN SEQUENCE"/>
    <property type="match status" value="1"/>
</dbReference>
<gene>
    <name evidence="3" type="ORF">N7469_006471</name>
</gene>
<comment type="caution">
    <text evidence="3">The sequence shown here is derived from an EMBL/GenBank/DDBJ whole genome shotgun (WGS) entry which is preliminary data.</text>
</comment>
<feature type="region of interest" description="Disordered" evidence="1">
    <location>
        <begin position="319"/>
        <end position="372"/>
    </location>
</feature>
<evidence type="ECO:0000313" key="4">
    <source>
        <dbReference type="Proteomes" id="UP001147733"/>
    </source>
</evidence>
<reference evidence="3" key="1">
    <citation type="submission" date="2022-11" db="EMBL/GenBank/DDBJ databases">
        <authorList>
            <person name="Petersen C."/>
        </authorList>
    </citation>
    <scope>NUCLEOTIDE SEQUENCE</scope>
    <source>
        <strain evidence="3">IBT 23319</strain>
    </source>
</reference>
<feature type="region of interest" description="Disordered" evidence="1">
    <location>
        <begin position="96"/>
        <end position="155"/>
    </location>
</feature>
<dbReference type="PANTHER" id="PTHR36102:SF1">
    <property type="entry name" value="YDR124W-LIKE HELICAL BUNDLE DOMAIN-CONTAINING PROTEIN"/>
    <property type="match status" value="1"/>
</dbReference>
<dbReference type="InterPro" id="IPR047092">
    <property type="entry name" value="AFUB_07903/YDR124W-like_hel"/>
</dbReference>